<dbReference type="Proteomes" id="UP000016860">
    <property type="component" value="Unassembled WGS sequence"/>
</dbReference>
<dbReference type="EMBL" id="ATAY01000072">
    <property type="protein sequence ID" value="EPR10127.1"/>
    <property type="molecule type" value="Genomic_DNA"/>
</dbReference>
<dbReference type="STRING" id="1330534.L323_14910"/>
<accession>U4QZ29</accession>
<reference evidence="2 3" key="1">
    <citation type="journal article" date="2013" name="Genome Announc.">
        <title>Draft Genome Sequence of the Cellulolytic Bacterium Clostridium papyrosolvens C7 (ATCC 700395).</title>
        <authorList>
            <person name="Zepeda V."/>
            <person name="Dassa B."/>
            <person name="Borovok I."/>
            <person name="Lamed R."/>
            <person name="Bayer E.A."/>
            <person name="Cate J.H."/>
        </authorList>
    </citation>
    <scope>NUCLEOTIDE SEQUENCE [LARGE SCALE GENOMIC DNA]</scope>
    <source>
        <strain evidence="2 3">C7</strain>
    </source>
</reference>
<name>U4QZ29_9FIRM</name>
<evidence type="ECO:0000259" key="1">
    <source>
        <dbReference type="Pfam" id="PF01541"/>
    </source>
</evidence>
<evidence type="ECO:0000313" key="3">
    <source>
        <dbReference type="Proteomes" id="UP000016860"/>
    </source>
</evidence>
<dbReference type="InterPro" id="IPR035901">
    <property type="entry name" value="GIY-YIG_endonuc_sf"/>
</dbReference>
<protein>
    <recommendedName>
        <fullName evidence="1">GIY-YIG domain-containing protein</fullName>
    </recommendedName>
</protein>
<proteinExistence type="predicted"/>
<evidence type="ECO:0000313" key="2">
    <source>
        <dbReference type="EMBL" id="EPR10127.1"/>
    </source>
</evidence>
<dbReference type="Pfam" id="PF01541">
    <property type="entry name" value="GIY-YIG"/>
    <property type="match status" value="1"/>
</dbReference>
<organism evidence="2 3">
    <name type="scientific">Ruminiclostridium papyrosolvens C7</name>
    <dbReference type="NCBI Taxonomy" id="1330534"/>
    <lineage>
        <taxon>Bacteria</taxon>
        <taxon>Bacillati</taxon>
        <taxon>Bacillota</taxon>
        <taxon>Clostridia</taxon>
        <taxon>Eubacteriales</taxon>
        <taxon>Oscillospiraceae</taxon>
        <taxon>Ruminiclostridium</taxon>
    </lineage>
</organism>
<dbReference type="AlphaFoldDB" id="U4QZ29"/>
<dbReference type="Gene3D" id="3.40.1440.10">
    <property type="entry name" value="GIY-YIG endonuclease"/>
    <property type="match status" value="1"/>
</dbReference>
<feature type="domain" description="GIY-YIG" evidence="1">
    <location>
        <begin position="11"/>
        <end position="73"/>
    </location>
</feature>
<gene>
    <name evidence="2" type="ORF">L323_14910</name>
</gene>
<comment type="caution">
    <text evidence="2">The sequence shown here is derived from an EMBL/GenBank/DDBJ whole genome shotgun (WGS) entry which is preliminary data.</text>
</comment>
<sequence length="85" mass="9912">MVYLLHFDKKYKHAQHYIGYTENLDRRLHEHELTNKGARLLQVASAAGIKFTVAKTWDGDRKLERKLKNRKKSSSLCPICRGEVT</sequence>
<dbReference type="InterPro" id="IPR000305">
    <property type="entry name" value="GIY-YIG_endonuc"/>
</dbReference>
<dbReference type="OrthoDB" id="7159537at2"/>
<dbReference type="PATRIC" id="fig|1330534.3.peg.2954"/>